<dbReference type="EMBL" id="JWIO01000036">
    <property type="protein sequence ID" value="KLL10326.1"/>
    <property type="molecule type" value="Genomic_DNA"/>
</dbReference>
<evidence type="ECO:0000313" key="2">
    <source>
        <dbReference type="Proteomes" id="UP000035425"/>
    </source>
</evidence>
<protein>
    <submittedName>
        <fullName evidence="1">Uncharacterized protein</fullName>
    </submittedName>
</protein>
<keyword evidence="2" id="KW-1185">Reference proteome</keyword>
<sequence>MARRGELAPFERLCQAVAELLPPDEALLVWTRWLQAAARSDSYHALGMIASYVRWSPAADLAGITVDPRTGDLTARPTTRDNY</sequence>
<gene>
    <name evidence="1" type="ORF">FrCorBMG51_18940</name>
</gene>
<organism evidence="1 2">
    <name type="scientific">Protofrankia coriariae</name>
    <dbReference type="NCBI Taxonomy" id="1562887"/>
    <lineage>
        <taxon>Bacteria</taxon>
        <taxon>Bacillati</taxon>
        <taxon>Actinomycetota</taxon>
        <taxon>Actinomycetes</taxon>
        <taxon>Frankiales</taxon>
        <taxon>Frankiaceae</taxon>
        <taxon>Protofrankia</taxon>
    </lineage>
</organism>
<name>A0ABR5F0T7_9ACTN</name>
<comment type="caution">
    <text evidence="1">The sequence shown here is derived from an EMBL/GenBank/DDBJ whole genome shotgun (WGS) entry which is preliminary data.</text>
</comment>
<accession>A0ABR5F0T7</accession>
<evidence type="ECO:0000313" key="1">
    <source>
        <dbReference type="EMBL" id="KLL10326.1"/>
    </source>
</evidence>
<proteinExistence type="predicted"/>
<dbReference type="Proteomes" id="UP000035425">
    <property type="component" value="Unassembled WGS sequence"/>
</dbReference>
<reference evidence="1 2" key="1">
    <citation type="submission" date="2014-12" db="EMBL/GenBank/DDBJ databases">
        <title>Frankia sp. BMG5.1 draft genome.</title>
        <authorList>
            <person name="Gtari M."/>
            <person name="Ghodhbane-Gtari F."/>
            <person name="Nouioui I."/>
            <person name="Ktari A."/>
            <person name="Hezbri K."/>
            <person name="Mimouni W."/>
            <person name="Sbissi I."/>
            <person name="Ayari A."/>
            <person name="Yamanaka T."/>
            <person name="Normand P."/>
            <person name="Tisa L.S."/>
            <person name="Boudabous A."/>
        </authorList>
    </citation>
    <scope>NUCLEOTIDE SEQUENCE [LARGE SCALE GENOMIC DNA]</scope>
    <source>
        <strain evidence="1 2">BMG5.1</strain>
    </source>
</reference>